<evidence type="ECO:0000313" key="2">
    <source>
        <dbReference type="EMBL" id="SCU75841.1"/>
    </source>
</evidence>
<dbReference type="RefSeq" id="WP_340524754.1">
    <property type="nucleotide sequence ID" value="NZ_FMSH01000173.1"/>
</dbReference>
<dbReference type="GO" id="GO:0016747">
    <property type="term" value="F:acyltransferase activity, transferring groups other than amino-acyl groups"/>
    <property type="evidence" value="ECO:0007669"/>
    <property type="project" value="InterPro"/>
</dbReference>
<accession>A0A1K0JKX8</accession>
<dbReference type="PANTHER" id="PTHR41368:SF1">
    <property type="entry name" value="PROTEIN YGHO"/>
    <property type="match status" value="1"/>
</dbReference>
<evidence type="ECO:0000259" key="1">
    <source>
        <dbReference type="PROSITE" id="PS51186"/>
    </source>
</evidence>
<reference evidence="2" key="1">
    <citation type="submission" date="2016-09" db="EMBL/GenBank/DDBJ databases">
        <authorList>
            <person name="Capua I."/>
            <person name="De Benedictis P."/>
            <person name="Joannis T."/>
            <person name="Lombin L.H."/>
            <person name="Cattoli G."/>
        </authorList>
    </citation>
    <scope>NUCLEOTIDE SEQUENCE</scope>
    <source>
        <strain evidence="2">B9</strain>
    </source>
</reference>
<dbReference type="InterPro" id="IPR039968">
    <property type="entry name" value="BcerS-like"/>
</dbReference>
<dbReference type="PROSITE" id="PS51186">
    <property type="entry name" value="GNAT"/>
    <property type="match status" value="1"/>
</dbReference>
<dbReference type="InterPro" id="IPR016181">
    <property type="entry name" value="Acyl_CoA_acyltransferase"/>
</dbReference>
<dbReference type="EMBL" id="FMSH01000173">
    <property type="protein sequence ID" value="SCU75841.1"/>
    <property type="molecule type" value="Genomic_DNA"/>
</dbReference>
<protein>
    <recommendedName>
        <fullName evidence="1">N-acetyltransferase domain-containing protein</fullName>
    </recommendedName>
</protein>
<name>A0A1K0JKX8_CUPNE</name>
<feature type="domain" description="N-acetyltransferase" evidence="1">
    <location>
        <begin position="201"/>
        <end position="369"/>
    </location>
</feature>
<dbReference type="Pfam" id="PF00583">
    <property type="entry name" value="Acetyltransf_1"/>
    <property type="match status" value="1"/>
</dbReference>
<sequence length="369" mass="42204">MTTVLREGDFDAFFEAPFACYGRDTHFVSPMKGDLARALDPAKNPLFRQFARRTWFTAHRDGRIVGRILAHIHDASNQQYGQKRGYFGMFDCVDDVEVAQALLDAAAGWVRHNGCDELAGSFNLTITQMIGIVTEGFEHPPYTYQEYTPPHIARLLQACGFEPFFPMRTFELDVRSYDPQQLIGSKQRALLDDPAWQFEPIRRRGFDRRLLEACAVLNDGFAGNPMFVPLTEEEFLFPCAGMMWIIDERLSYTAYFNGEPIGVLLCVPDLNPFLRTTGFRLKLSTLWHLIRFRASRKRAAIIFFSVRRDYHSRGVNGVMLHHLLTAMRAAGYSHLGISWVSDSNGASQKQMEKMGARPLHRLHLFRKAI</sequence>
<gene>
    <name evidence="2" type="ORF">CNECB9_2540074</name>
</gene>
<dbReference type="Gene3D" id="3.40.630.30">
    <property type="match status" value="1"/>
</dbReference>
<dbReference type="InterPro" id="IPR000182">
    <property type="entry name" value="GNAT_dom"/>
</dbReference>
<dbReference type="SUPFAM" id="SSF55729">
    <property type="entry name" value="Acyl-CoA N-acyltransferases (Nat)"/>
    <property type="match status" value="1"/>
</dbReference>
<dbReference type="PANTHER" id="PTHR41368">
    <property type="entry name" value="PROTEIN YGHO"/>
    <property type="match status" value="1"/>
</dbReference>
<proteinExistence type="predicted"/>
<organism evidence="2">
    <name type="scientific">Cupriavidus necator</name>
    <name type="common">Alcaligenes eutrophus</name>
    <name type="synonym">Ralstonia eutropha</name>
    <dbReference type="NCBI Taxonomy" id="106590"/>
    <lineage>
        <taxon>Bacteria</taxon>
        <taxon>Pseudomonadati</taxon>
        <taxon>Pseudomonadota</taxon>
        <taxon>Betaproteobacteria</taxon>
        <taxon>Burkholderiales</taxon>
        <taxon>Burkholderiaceae</taxon>
        <taxon>Cupriavidus</taxon>
    </lineage>
</organism>
<dbReference type="AlphaFoldDB" id="A0A1K0JKX8"/>